<feature type="region of interest" description="Disordered" evidence="1">
    <location>
        <begin position="676"/>
        <end position="716"/>
    </location>
</feature>
<dbReference type="CDD" id="cd16406">
    <property type="entry name" value="ParB_N_like"/>
    <property type="match status" value="1"/>
</dbReference>
<feature type="region of interest" description="Disordered" evidence="1">
    <location>
        <begin position="425"/>
        <end position="462"/>
    </location>
</feature>
<dbReference type="PANTHER" id="PTHR33375:SF7">
    <property type="entry name" value="CHROMOSOME 2-PARTITIONING PROTEIN PARB-RELATED"/>
    <property type="match status" value="1"/>
</dbReference>
<proteinExistence type="predicted"/>
<dbReference type="GO" id="GO:0007059">
    <property type="term" value="P:chromosome segregation"/>
    <property type="evidence" value="ECO:0007669"/>
    <property type="project" value="TreeGrafter"/>
</dbReference>
<dbReference type="AlphaFoldDB" id="A0A2N5CNY3"/>
<dbReference type="Gene3D" id="1.10.10.2830">
    <property type="match status" value="1"/>
</dbReference>
<feature type="compositionally biased region" description="Acidic residues" evidence="1">
    <location>
        <begin position="431"/>
        <end position="456"/>
    </location>
</feature>
<gene>
    <name evidence="3" type="ORF">CFHF_19585</name>
</gene>
<evidence type="ECO:0000313" key="3">
    <source>
        <dbReference type="EMBL" id="PLR08662.1"/>
    </source>
</evidence>
<dbReference type="SUPFAM" id="SSF110849">
    <property type="entry name" value="ParB/Sulfiredoxin"/>
    <property type="match status" value="1"/>
</dbReference>
<dbReference type="PANTHER" id="PTHR33375">
    <property type="entry name" value="CHROMOSOME-PARTITIONING PROTEIN PARB-RELATED"/>
    <property type="match status" value="1"/>
</dbReference>
<protein>
    <submittedName>
        <fullName evidence="3">Chromosome partitioning protein ParB</fullName>
    </submittedName>
</protein>
<comment type="caution">
    <text evidence="3">The sequence shown here is derived from an EMBL/GenBank/DDBJ whole genome shotgun (WGS) entry which is preliminary data.</text>
</comment>
<sequence>MSVSSSTTQGPAAAQGTASKAVIAQASLRTEPSILTETGQVFTGTERVYPLNKLKRDPDNVRKAGHSEAVIERRAASILAKGLIQLPVVRPERRADGSETGYALVTAGEGRRLALRLLAKRRLIPKTAPVRCLVDERNLATEVSLEENYAREPLHPADEFEAFRTLAEGEGLGAETIAARFGVTPAVVRERLRLGAVHPDLIQRYRDGALTLDQLTAFAVSEDRERQLQVWELFADAKPHPTTIRRAMTEKTVQATDRRVMFVGIEAYVAAGGHVIRDLFTEDHGGYLSDPALVDRLVVEKLTAMVERFQAAEGWKWSQIHLDYPHGHGLARVWPKPVVLGQDRLAEREALTQEYEALGETWGAVEDLPAEVEARLSAIEADLAQDVVEAYDPDDLARAGVWIVLGYDGQPRVERGLVRPEDVLQAPADETGPDEEAAGDGDGDSGGEGDEVEEVEETGRGAMAPLSAKLVADLTAHRTAGLRLALSNDPDLALVALTHALALCAFHGAGRATCLDIRAGSAFLPDHGEGVKTSPAYEALRTRHDQWAKQAPSEPEAMWDFVVGLDGDSRASLLAYCVARSVDAVRAFSGSSPRLDHAEVLATATDLDMTAFWSPTQDRYLGRVTKGHVLSALAEAVSPDTASRLSGLKKGDLIAAAEPDLVKARWLPALLRTRSLTVAPDPDGDPAQAEATNGVDEEVQAPAGTEPPEAGLLAAE</sequence>
<name>A0A2N5CNY3_9CAUL</name>
<dbReference type="Proteomes" id="UP000234483">
    <property type="component" value="Unassembled WGS sequence"/>
</dbReference>
<accession>A0A2N5CNY3</accession>
<evidence type="ECO:0000259" key="2">
    <source>
        <dbReference type="SMART" id="SM00470"/>
    </source>
</evidence>
<reference evidence="3 4" key="1">
    <citation type="submission" date="2017-12" db="EMBL/GenBank/DDBJ databases">
        <title>The genome sequence of Caulobacter flavus CGMCC1 15093.</title>
        <authorList>
            <person name="Gao J."/>
            <person name="Mao X."/>
            <person name="Sun J."/>
        </authorList>
    </citation>
    <scope>NUCLEOTIDE SEQUENCE [LARGE SCALE GENOMIC DNA]</scope>
    <source>
        <strain evidence="3 4">CGMCC1 15093</strain>
    </source>
</reference>
<dbReference type="InterPro" id="IPR036086">
    <property type="entry name" value="ParB/Sulfiredoxin_sf"/>
</dbReference>
<dbReference type="SMART" id="SM00470">
    <property type="entry name" value="ParB"/>
    <property type="match status" value="1"/>
</dbReference>
<dbReference type="GO" id="GO:0005694">
    <property type="term" value="C:chromosome"/>
    <property type="evidence" value="ECO:0007669"/>
    <property type="project" value="TreeGrafter"/>
</dbReference>
<feature type="domain" description="ParB-like N-terminal" evidence="2">
    <location>
        <begin position="47"/>
        <end position="149"/>
    </location>
</feature>
<evidence type="ECO:0000313" key="4">
    <source>
        <dbReference type="Proteomes" id="UP000234483"/>
    </source>
</evidence>
<dbReference type="InterPro" id="IPR003115">
    <property type="entry name" value="ParB_N"/>
</dbReference>
<evidence type="ECO:0000256" key="1">
    <source>
        <dbReference type="SAM" id="MobiDB-lite"/>
    </source>
</evidence>
<dbReference type="SUPFAM" id="SSF109709">
    <property type="entry name" value="KorB DNA-binding domain-like"/>
    <property type="match status" value="1"/>
</dbReference>
<dbReference type="InterPro" id="IPR050336">
    <property type="entry name" value="Chromosome_partition/occlusion"/>
</dbReference>
<organism evidence="3 4">
    <name type="scientific">Caulobacter flavus</name>
    <dbReference type="NCBI Taxonomy" id="1679497"/>
    <lineage>
        <taxon>Bacteria</taxon>
        <taxon>Pseudomonadati</taxon>
        <taxon>Pseudomonadota</taxon>
        <taxon>Alphaproteobacteria</taxon>
        <taxon>Caulobacterales</taxon>
        <taxon>Caulobacteraceae</taxon>
        <taxon>Caulobacter</taxon>
    </lineage>
</organism>
<dbReference type="EMBL" id="PJRQ01000041">
    <property type="protein sequence ID" value="PLR08662.1"/>
    <property type="molecule type" value="Genomic_DNA"/>
</dbReference>